<dbReference type="AlphaFoldDB" id="A0A0M9GIY5"/>
<dbReference type="STRING" id="50340.PF66_01702"/>
<keyword evidence="2" id="KW-1185">Reference proteome</keyword>
<comment type="caution">
    <text evidence="1">The sequence shown here is derived from an EMBL/GenBank/DDBJ whole genome shotgun (WGS) entry which is preliminary data.</text>
</comment>
<accession>A0A0M9GIY5</accession>
<dbReference type="OrthoDB" id="1188513at2"/>
<protein>
    <submittedName>
        <fullName evidence="1">Uncharacterized protein</fullName>
    </submittedName>
</protein>
<dbReference type="SUPFAM" id="SSF56935">
    <property type="entry name" value="Porins"/>
    <property type="match status" value="1"/>
</dbReference>
<dbReference type="PATRIC" id="fig|50340.43.peg.4861"/>
<dbReference type="RefSeq" id="WP_054059632.1">
    <property type="nucleotide sequence ID" value="NZ_JSYZ01000004.1"/>
</dbReference>
<gene>
    <name evidence="1" type="ORF">PF66_01702</name>
</gene>
<reference evidence="1 2" key="1">
    <citation type="journal article" date="2015" name="PLoS ONE">
        <title>Rice-Infecting Pseudomonas Genomes Are Highly Accessorized and Harbor Multiple Putative Virulence Mechanisms to Cause Sheath Brown Rot.</title>
        <authorList>
            <person name="Quibod I.L."/>
            <person name="Grande G."/>
            <person name="Oreiro E.G."/>
            <person name="Borja F.N."/>
            <person name="Dossa G.S."/>
            <person name="Mauleon R."/>
            <person name="Cruz C.V."/>
            <person name="Oliva R."/>
        </authorList>
    </citation>
    <scope>NUCLEOTIDE SEQUENCE [LARGE SCALE GENOMIC DNA]</scope>
    <source>
        <strain evidence="1 2">IRRI 6609</strain>
    </source>
</reference>
<dbReference type="Proteomes" id="UP000037931">
    <property type="component" value="Unassembled WGS sequence"/>
</dbReference>
<proteinExistence type="predicted"/>
<sequence length="403" mass="45310">MTDGVRHPWTWPLAAALLMSGYDAAAQAEHSLAGKLAIKGYYFPSDPATELEESELPVTREFGVDYQYVDSWDSLRMRVVANPRYLSSSDRDPRPSFYWDELYLLLEQEGREAKLGRIKEHWGVMETRQLVDVINTYDNLDGLQPEEKLSQKALKLGSLMGPGHLSLYLLDGFEPTQFYAEPSRFAPYRVRPTAEYIHGGNPDSLDIAARYFMSLSDLDIGLSYFKGTNRTPAFRQEGESLVAQYTEVSQWGLDAIWVDGQWLYKLEALDQRVSDSDYNSRKLSVGVEYAINRVLGEADLSLIGEYHRDRDKALAPVSIFDRKFLLGGRLQFNDRYLSSVFLGFTAQASDAKNNMINASLDLGLSDALRAGLSAVYIDSSGSDDTWEALSGDSHVSVELSYSF</sequence>
<evidence type="ECO:0000313" key="1">
    <source>
        <dbReference type="EMBL" id="KPA92118.1"/>
    </source>
</evidence>
<evidence type="ECO:0000313" key="2">
    <source>
        <dbReference type="Proteomes" id="UP000037931"/>
    </source>
</evidence>
<organism evidence="1 2">
    <name type="scientific">Pseudomonas asplenii</name>
    <dbReference type="NCBI Taxonomy" id="53407"/>
    <lineage>
        <taxon>Bacteria</taxon>
        <taxon>Pseudomonadati</taxon>
        <taxon>Pseudomonadota</taxon>
        <taxon>Gammaproteobacteria</taxon>
        <taxon>Pseudomonadales</taxon>
        <taxon>Pseudomonadaceae</taxon>
        <taxon>Pseudomonas</taxon>
    </lineage>
</organism>
<dbReference type="EMBL" id="JSYZ01000004">
    <property type="protein sequence ID" value="KPA92118.1"/>
    <property type="molecule type" value="Genomic_DNA"/>
</dbReference>
<name>A0A0M9GIY5_9PSED</name>